<protein>
    <submittedName>
        <fullName evidence="3">M24 family metallopeptidase</fullName>
    </submittedName>
</protein>
<evidence type="ECO:0000313" key="3">
    <source>
        <dbReference type="EMBL" id="MBU9726804.1"/>
    </source>
</evidence>
<dbReference type="PANTHER" id="PTHR46112:SF2">
    <property type="entry name" value="XAA-PRO AMINOPEPTIDASE P-RELATED"/>
    <property type="match status" value="1"/>
</dbReference>
<proteinExistence type="predicted"/>
<dbReference type="Gene3D" id="3.90.230.10">
    <property type="entry name" value="Creatinase/methionine aminopeptidase superfamily"/>
    <property type="match status" value="1"/>
</dbReference>
<feature type="domain" description="Peptidase M24" evidence="1">
    <location>
        <begin position="172"/>
        <end position="372"/>
    </location>
</feature>
<sequence length="396" mass="43685">MNKIKIPKSEFELRIQNIRGMMAERGIDAVLIYGDEYRKENLRYVSNVWTIFERGALLLGMEGDPIVLCAPEGVKVAEEVSAWPDIRLLPEFACVTVPDVIDYPLAQYTSLKSLYEEMNTRHPVRKMGIAGFDAMSYDLGCTLRNAFPCELVNINDILFKLRLTKSEHEAACLREAGRIAECGVRAVMNADIIGMSEHQAASIGEAACRAAGAEAMIFTLFSSGERTETIVGRSSGKMIEDGDMIQCAFAVQYEGYVSTCQVPFAVGTASPDTERVLDVLFHAYDRGIRQLKAGNPMKNMVCAVRDYFAEQNLSEYDVYPPLHGIGCAEAESPYPDSNTETLFEAGMCANTDISLFGLPGGSNRVEAGFIVTKDGAECLTPYVTECCDRWLSGRNR</sequence>
<dbReference type="Pfam" id="PF01321">
    <property type="entry name" value="Creatinase_N"/>
    <property type="match status" value="1"/>
</dbReference>
<dbReference type="InterPro" id="IPR029149">
    <property type="entry name" value="Creatin/AminoP/Spt16_N"/>
</dbReference>
<dbReference type="EMBL" id="JAHQCX010000007">
    <property type="protein sequence ID" value="MBU9726804.1"/>
    <property type="molecule type" value="Genomic_DNA"/>
</dbReference>
<dbReference type="SUPFAM" id="SSF53092">
    <property type="entry name" value="Creatinase/prolidase N-terminal domain"/>
    <property type="match status" value="1"/>
</dbReference>
<dbReference type="CDD" id="cd01066">
    <property type="entry name" value="APP_MetAP"/>
    <property type="match status" value="1"/>
</dbReference>
<dbReference type="InterPro" id="IPR050659">
    <property type="entry name" value="Peptidase_M24B"/>
</dbReference>
<evidence type="ECO:0000259" key="2">
    <source>
        <dbReference type="Pfam" id="PF01321"/>
    </source>
</evidence>
<evidence type="ECO:0000313" key="4">
    <source>
        <dbReference type="Proteomes" id="UP001314681"/>
    </source>
</evidence>
<dbReference type="PANTHER" id="PTHR46112">
    <property type="entry name" value="AMINOPEPTIDASE"/>
    <property type="match status" value="1"/>
</dbReference>
<gene>
    <name evidence="3" type="ORF">KTH90_12335</name>
</gene>
<dbReference type="InterPro" id="IPR000994">
    <property type="entry name" value="Pept_M24"/>
</dbReference>
<dbReference type="InterPro" id="IPR036005">
    <property type="entry name" value="Creatinase/aminopeptidase-like"/>
</dbReference>
<dbReference type="SUPFAM" id="SSF55920">
    <property type="entry name" value="Creatinase/aminopeptidase"/>
    <property type="match status" value="1"/>
</dbReference>
<keyword evidence="4" id="KW-1185">Reference proteome</keyword>
<feature type="domain" description="Creatinase N-terminal" evidence="2">
    <location>
        <begin position="14"/>
        <end position="163"/>
    </location>
</feature>
<organism evidence="3 4">
    <name type="scientific">Diplocloster modestus</name>
    <dbReference type="NCBI Taxonomy" id="2850322"/>
    <lineage>
        <taxon>Bacteria</taxon>
        <taxon>Bacillati</taxon>
        <taxon>Bacillota</taxon>
        <taxon>Clostridia</taxon>
        <taxon>Lachnospirales</taxon>
        <taxon>Lachnospiraceae</taxon>
        <taxon>Diplocloster</taxon>
    </lineage>
</organism>
<evidence type="ECO:0000259" key="1">
    <source>
        <dbReference type="Pfam" id="PF00557"/>
    </source>
</evidence>
<name>A0ABS6K8F2_9FIRM</name>
<reference evidence="3 4" key="1">
    <citation type="submission" date="2021-06" db="EMBL/GenBank/DDBJ databases">
        <title>Description of novel taxa of the family Lachnospiraceae.</title>
        <authorList>
            <person name="Chaplin A.V."/>
            <person name="Sokolova S.R."/>
            <person name="Pikina A.P."/>
            <person name="Korzhanova M."/>
            <person name="Belova V."/>
            <person name="Korostin D."/>
            <person name="Efimov B.A."/>
        </authorList>
    </citation>
    <scope>NUCLEOTIDE SEQUENCE [LARGE SCALE GENOMIC DNA]</scope>
    <source>
        <strain evidence="3 4">ASD4241</strain>
    </source>
</reference>
<dbReference type="RefSeq" id="WP_158352907.1">
    <property type="nucleotide sequence ID" value="NZ_JAHQCX010000007.1"/>
</dbReference>
<dbReference type="Pfam" id="PF00557">
    <property type="entry name" value="Peptidase_M24"/>
    <property type="match status" value="1"/>
</dbReference>
<dbReference type="Proteomes" id="UP001314681">
    <property type="component" value="Unassembled WGS sequence"/>
</dbReference>
<comment type="caution">
    <text evidence="3">The sequence shown here is derived from an EMBL/GenBank/DDBJ whole genome shotgun (WGS) entry which is preliminary data.</text>
</comment>
<accession>A0ABS6K8F2</accession>
<dbReference type="InterPro" id="IPR000587">
    <property type="entry name" value="Creatinase_N"/>
</dbReference>
<dbReference type="Gene3D" id="3.40.350.10">
    <property type="entry name" value="Creatinase/prolidase N-terminal domain"/>
    <property type="match status" value="1"/>
</dbReference>